<sequence length="74" mass="7595">VQLGVAVAGSRERTAAGCGWALRKSAEAGSAGGRPCRVILGGAGEEQAARGREHRAARQSWQGAVEWRAAARGP</sequence>
<organism evidence="2">
    <name type="scientific">Tetraselmis sp. GSL018</name>
    <dbReference type="NCBI Taxonomy" id="582737"/>
    <lineage>
        <taxon>Eukaryota</taxon>
        <taxon>Viridiplantae</taxon>
        <taxon>Chlorophyta</taxon>
        <taxon>core chlorophytes</taxon>
        <taxon>Chlorodendrophyceae</taxon>
        <taxon>Chlorodendrales</taxon>
        <taxon>Chlorodendraceae</taxon>
        <taxon>Tetraselmis</taxon>
    </lineage>
</organism>
<evidence type="ECO:0000313" key="2">
    <source>
        <dbReference type="EMBL" id="JAC75927.1"/>
    </source>
</evidence>
<feature type="non-terminal residue" evidence="2">
    <location>
        <position position="74"/>
    </location>
</feature>
<name>A0A061RSR9_9CHLO</name>
<gene>
    <name evidence="2" type="ORF">TSPGSL018_21700</name>
</gene>
<dbReference type="EMBL" id="GBEZ01009680">
    <property type="protein sequence ID" value="JAC75927.1"/>
    <property type="molecule type" value="Transcribed_RNA"/>
</dbReference>
<protein>
    <submittedName>
        <fullName evidence="2">Uncharacterized protein</fullName>
    </submittedName>
</protein>
<reference evidence="2" key="1">
    <citation type="submission" date="2014-05" db="EMBL/GenBank/DDBJ databases">
        <title>The transcriptome of the halophilic microalga Tetraselmis sp. GSL018 isolated from the Great Salt Lake, Utah.</title>
        <authorList>
            <person name="Jinkerson R.E."/>
            <person name="D'Adamo S."/>
            <person name="Posewitz M.C."/>
        </authorList>
    </citation>
    <scope>NUCLEOTIDE SEQUENCE</scope>
    <source>
        <strain evidence="2">GSL018</strain>
    </source>
</reference>
<evidence type="ECO:0000256" key="1">
    <source>
        <dbReference type="SAM" id="MobiDB-lite"/>
    </source>
</evidence>
<feature type="non-terminal residue" evidence="2">
    <location>
        <position position="1"/>
    </location>
</feature>
<accession>A0A061RSR9</accession>
<feature type="region of interest" description="Disordered" evidence="1">
    <location>
        <begin position="51"/>
        <end position="74"/>
    </location>
</feature>
<proteinExistence type="predicted"/>
<dbReference type="AlphaFoldDB" id="A0A061RSR9"/>